<keyword evidence="6 12" id="KW-0732">Signal</keyword>
<keyword evidence="4" id="KW-0433">Leucine-rich repeat</keyword>
<evidence type="ECO:0000256" key="6">
    <source>
        <dbReference type="ARBA" id="ARBA00022729"/>
    </source>
</evidence>
<dbReference type="Proteomes" id="UP001567538">
    <property type="component" value="Unassembled WGS sequence"/>
</dbReference>
<evidence type="ECO:0000256" key="9">
    <source>
        <dbReference type="ARBA" id="ARBA00023136"/>
    </source>
</evidence>
<dbReference type="InterPro" id="IPR013210">
    <property type="entry name" value="LRR_N_plant-typ"/>
</dbReference>
<dbReference type="GO" id="GO:0051707">
    <property type="term" value="P:response to other organism"/>
    <property type="evidence" value="ECO:0007669"/>
    <property type="project" value="UniProtKB-ARBA"/>
</dbReference>
<dbReference type="EMBL" id="JBEAFC010000005">
    <property type="protein sequence ID" value="KAL1557116.1"/>
    <property type="molecule type" value="Genomic_DNA"/>
</dbReference>
<dbReference type="SUPFAM" id="SSF52047">
    <property type="entry name" value="RNI-like"/>
    <property type="match status" value="1"/>
</dbReference>
<comment type="similarity">
    <text evidence="2">Belongs to the RLP family.</text>
</comment>
<evidence type="ECO:0000313" key="15">
    <source>
        <dbReference type="Proteomes" id="UP001567538"/>
    </source>
</evidence>
<comment type="subcellular location">
    <subcellularLocation>
        <location evidence="1">Cell membrane</location>
        <topology evidence="1">Single-pass type I membrane protein</topology>
    </subcellularLocation>
</comment>
<dbReference type="AlphaFoldDB" id="A0ABD1HKX1"/>
<keyword evidence="9 11" id="KW-0472">Membrane</keyword>
<dbReference type="FunFam" id="3.80.10.10:FF:000041">
    <property type="entry name" value="LRR receptor-like serine/threonine-protein kinase ERECTA"/>
    <property type="match status" value="1"/>
</dbReference>
<reference evidence="14 15" key="1">
    <citation type="submission" date="2024-06" db="EMBL/GenBank/DDBJ databases">
        <title>A chromosome level genome sequence of Diviner's sage (Salvia divinorum).</title>
        <authorList>
            <person name="Ford S.A."/>
            <person name="Ro D.-K."/>
            <person name="Ness R.W."/>
            <person name="Phillips M.A."/>
        </authorList>
    </citation>
    <scope>NUCLEOTIDE SEQUENCE [LARGE SCALE GENOMIC DNA]</scope>
    <source>
        <strain evidence="14">SAF-2024a</strain>
        <tissue evidence="14">Leaf</tissue>
    </source>
</reference>
<evidence type="ECO:0000256" key="12">
    <source>
        <dbReference type="SAM" id="SignalP"/>
    </source>
</evidence>
<keyword evidence="5 11" id="KW-0812">Transmembrane</keyword>
<evidence type="ECO:0000256" key="2">
    <source>
        <dbReference type="ARBA" id="ARBA00009592"/>
    </source>
</evidence>
<evidence type="ECO:0000259" key="13">
    <source>
        <dbReference type="Pfam" id="PF08263"/>
    </source>
</evidence>
<keyword evidence="7" id="KW-0677">Repeat</keyword>
<dbReference type="Gene3D" id="3.80.10.10">
    <property type="entry name" value="Ribonuclease Inhibitor"/>
    <property type="match status" value="4"/>
</dbReference>
<dbReference type="Pfam" id="PF08263">
    <property type="entry name" value="LRRNT_2"/>
    <property type="match status" value="1"/>
</dbReference>
<dbReference type="PROSITE" id="PS51450">
    <property type="entry name" value="LRR"/>
    <property type="match status" value="2"/>
</dbReference>
<dbReference type="PANTHER" id="PTHR48063:SF98">
    <property type="entry name" value="LRR RECEPTOR-LIKE SERINE_THREONINE-PROTEIN KINASE FLS2"/>
    <property type="match status" value="1"/>
</dbReference>
<dbReference type="SMART" id="SM00369">
    <property type="entry name" value="LRR_TYP"/>
    <property type="match status" value="12"/>
</dbReference>
<protein>
    <submittedName>
        <fullName evidence="14">Receptor-like protein EIX1</fullName>
    </submittedName>
</protein>
<organism evidence="14 15">
    <name type="scientific">Salvia divinorum</name>
    <name type="common">Maria pastora</name>
    <name type="synonym">Diviner's sage</name>
    <dbReference type="NCBI Taxonomy" id="28513"/>
    <lineage>
        <taxon>Eukaryota</taxon>
        <taxon>Viridiplantae</taxon>
        <taxon>Streptophyta</taxon>
        <taxon>Embryophyta</taxon>
        <taxon>Tracheophyta</taxon>
        <taxon>Spermatophyta</taxon>
        <taxon>Magnoliopsida</taxon>
        <taxon>eudicotyledons</taxon>
        <taxon>Gunneridae</taxon>
        <taxon>Pentapetalae</taxon>
        <taxon>asterids</taxon>
        <taxon>lamiids</taxon>
        <taxon>Lamiales</taxon>
        <taxon>Lamiaceae</taxon>
        <taxon>Nepetoideae</taxon>
        <taxon>Mentheae</taxon>
        <taxon>Salviinae</taxon>
        <taxon>Salvia</taxon>
        <taxon>Salvia subgen. Calosphace</taxon>
    </lineage>
</organism>
<keyword evidence="3" id="KW-1003">Cell membrane</keyword>
<evidence type="ECO:0000256" key="5">
    <source>
        <dbReference type="ARBA" id="ARBA00022692"/>
    </source>
</evidence>
<dbReference type="InterPro" id="IPR001611">
    <property type="entry name" value="Leu-rich_rpt"/>
</dbReference>
<sequence>MSVSNPSVADFLFLICLRLSNAIFCPLIEQQSLVNLKNSVVDPYNHLSSWNNVNCCKWKGVICNNSTGHVHRLRVSGLSLRGQINPSLVNLSHLTHLDLSLNNFNQTIPSFIASLINLEYLNLSFAGFHGKIPHNIGNLTRLRSLDLAGFPNMVCGDHLNHYHSIHLAGYPEMEYVAAVTSPNLLHVDTIQWLSQLEVLNMNFVNLSKAQDWLQVINTLPSLQKLRFQNCSLVHISPLNYLNITSLTLIDLSSNNFHSLEVPTWILGLENLRYLDLRNNSFVGPIPTSCNATKLKYIDISSNFLKSTVPSWLYHSCMELEFIYLDFNFLHGTIPKQFTHLCKIRTLSLSFNRFQGTMFDSFGNMSKCFLEALEELNLQFNQLSGPLIDQLGEFRSLERLFLNKNSFSGTIPRNLGKLSSSLQVLGLSRNKLTGGLPDSLGQLCNLERLHIGGNNLKGDVRESLFANLTHLKILTASQNELSLRLDEHWSPPFQLKQLRLGSWSVSEGSQIPSWILRQKNLSAYLDLSDTGIFSDNVPSWFWQIQFLNLSHNHLHGNIPDIRGSTEYQYVYASSNQFEGSLPRVGDRLRELDLSNNSFSGGIAHFLCDDTYDTYSLEILHLGDNQLNGKLPDCWMKWPSLKYLNIGNNQMFGSIPASIGLLANLLSLNLHNNKFSGRIPFSMHNCKKMLKMGLADNNLGGNIPTWIGTSLVELWILILRSNNLSGEISSDLCQLSYLQILDLSDNKLSGVIPRCVHNFTAMAVKKSLPDLYKLYGGEKSIYSFSIYIGGFIESALIVLKRSKLQYDTILPLVTTIDFSNNNLYGDIPTEVTYLLELGSLNLSRNELVGLVPDHIGEMKQLESLDLSRNSLRGEIPNSLALLSFLEYLDLSYNNLTGRIPQSTQLQSFNATSFTGNHLCGPPLTANCSNKFGEEKEEKDKGGEIEWLDVFFCLGYSMGFSMVCSVLALSKRWRDAYFGLVERMWNKLCVCVIVKWRRITSL</sequence>
<evidence type="ECO:0000256" key="7">
    <source>
        <dbReference type="ARBA" id="ARBA00022737"/>
    </source>
</evidence>
<accession>A0ABD1HKX1</accession>
<dbReference type="GO" id="GO:0005886">
    <property type="term" value="C:plasma membrane"/>
    <property type="evidence" value="ECO:0007669"/>
    <property type="project" value="UniProtKB-SubCell"/>
</dbReference>
<evidence type="ECO:0000256" key="10">
    <source>
        <dbReference type="ARBA" id="ARBA00023180"/>
    </source>
</evidence>
<evidence type="ECO:0000313" key="14">
    <source>
        <dbReference type="EMBL" id="KAL1557116.1"/>
    </source>
</evidence>
<name>A0ABD1HKX1_SALDI</name>
<keyword evidence="10" id="KW-0325">Glycoprotein</keyword>
<dbReference type="GO" id="GO:0006952">
    <property type="term" value="P:defense response"/>
    <property type="evidence" value="ECO:0007669"/>
    <property type="project" value="UniProtKB-ARBA"/>
</dbReference>
<dbReference type="SUPFAM" id="SSF52058">
    <property type="entry name" value="L domain-like"/>
    <property type="match status" value="2"/>
</dbReference>
<dbReference type="FunFam" id="3.80.10.10:FF:000111">
    <property type="entry name" value="LRR receptor-like serine/threonine-protein kinase ERECTA"/>
    <property type="match status" value="1"/>
</dbReference>
<comment type="caution">
    <text evidence="14">The sequence shown here is derived from an EMBL/GenBank/DDBJ whole genome shotgun (WGS) entry which is preliminary data.</text>
</comment>
<dbReference type="FunFam" id="3.80.10.10:FF:000129">
    <property type="entry name" value="Leucine-rich repeat receptor-like kinase"/>
    <property type="match status" value="1"/>
</dbReference>
<dbReference type="FunFam" id="3.80.10.10:FF:000095">
    <property type="entry name" value="LRR receptor-like serine/threonine-protein kinase GSO1"/>
    <property type="match status" value="1"/>
</dbReference>
<feature type="chain" id="PRO_5044752351" evidence="12">
    <location>
        <begin position="23"/>
        <end position="999"/>
    </location>
</feature>
<evidence type="ECO:0000256" key="11">
    <source>
        <dbReference type="SAM" id="Phobius"/>
    </source>
</evidence>
<dbReference type="InterPro" id="IPR003591">
    <property type="entry name" value="Leu-rich_rpt_typical-subtyp"/>
</dbReference>
<evidence type="ECO:0000256" key="3">
    <source>
        <dbReference type="ARBA" id="ARBA00022475"/>
    </source>
</evidence>
<dbReference type="Pfam" id="PF13855">
    <property type="entry name" value="LRR_8"/>
    <property type="match status" value="1"/>
</dbReference>
<dbReference type="InterPro" id="IPR046956">
    <property type="entry name" value="RLP23-like"/>
</dbReference>
<dbReference type="PANTHER" id="PTHR48063">
    <property type="entry name" value="LRR RECEPTOR-LIKE KINASE"/>
    <property type="match status" value="1"/>
</dbReference>
<keyword evidence="15" id="KW-1185">Reference proteome</keyword>
<evidence type="ECO:0000256" key="1">
    <source>
        <dbReference type="ARBA" id="ARBA00004251"/>
    </source>
</evidence>
<feature type="transmembrane region" description="Helical" evidence="11">
    <location>
        <begin position="944"/>
        <end position="966"/>
    </location>
</feature>
<dbReference type="Pfam" id="PF00560">
    <property type="entry name" value="LRR_1"/>
    <property type="match status" value="12"/>
</dbReference>
<dbReference type="InterPro" id="IPR032675">
    <property type="entry name" value="LRR_dom_sf"/>
</dbReference>
<dbReference type="PRINTS" id="PR00019">
    <property type="entry name" value="LEURICHRPT"/>
</dbReference>
<evidence type="ECO:0000256" key="4">
    <source>
        <dbReference type="ARBA" id="ARBA00022614"/>
    </source>
</evidence>
<keyword evidence="8 11" id="KW-1133">Transmembrane helix</keyword>
<evidence type="ECO:0000256" key="8">
    <source>
        <dbReference type="ARBA" id="ARBA00022989"/>
    </source>
</evidence>
<proteinExistence type="inferred from homology"/>
<feature type="domain" description="Leucine-rich repeat-containing N-terminal plant-type" evidence="13">
    <location>
        <begin position="31"/>
        <end position="64"/>
    </location>
</feature>
<gene>
    <name evidence="14" type="ORF">AAHA92_12642</name>
</gene>
<feature type="signal peptide" evidence="12">
    <location>
        <begin position="1"/>
        <end position="22"/>
    </location>
</feature>